<proteinExistence type="predicted"/>
<dbReference type="Proteomes" id="UP000285462">
    <property type="component" value="Unassembled WGS sequence"/>
</dbReference>
<dbReference type="GO" id="GO:0003677">
    <property type="term" value="F:DNA binding"/>
    <property type="evidence" value="ECO:0007669"/>
    <property type="project" value="UniProtKB-KW"/>
</dbReference>
<feature type="non-terminal residue" evidence="3">
    <location>
        <position position="196"/>
    </location>
</feature>
<evidence type="ECO:0000256" key="1">
    <source>
        <dbReference type="ARBA" id="ARBA00022747"/>
    </source>
</evidence>
<evidence type="ECO:0000313" key="4">
    <source>
        <dbReference type="Proteomes" id="UP000285462"/>
    </source>
</evidence>
<comment type="caution">
    <text evidence="3">The sequence shown here is derived from an EMBL/GenBank/DDBJ whole genome shotgun (WGS) entry which is preliminary data.</text>
</comment>
<keyword evidence="2" id="KW-0238">DNA-binding</keyword>
<keyword evidence="3" id="KW-0255">Endonuclease</keyword>
<dbReference type="SUPFAM" id="SSF116734">
    <property type="entry name" value="DNA methylase specificity domain"/>
    <property type="match status" value="1"/>
</dbReference>
<keyword evidence="3" id="KW-0540">Nuclease</keyword>
<dbReference type="GO" id="GO:0004519">
    <property type="term" value="F:endonuclease activity"/>
    <property type="evidence" value="ECO:0007669"/>
    <property type="project" value="UniProtKB-KW"/>
</dbReference>
<sequence>MSWIEASLGDLISYIGKGIAPKYTEDASSPNSVLVLGQKCVRNQKIDYSQGRYHDKELKVIKPAKIAAKGDILINATGVGSAGRIAQIIHNPQRECVTDGHVITLRASSRINPYYLGYFIKSKQTVIEQLAEGSTGQTEMNRSRLQNEILVTFPESDEDQRRIAEFGLVIDKKIAQNAQLNGYLLEYLKTYAKTLY</sequence>
<dbReference type="AlphaFoldDB" id="A0A412K5A5"/>
<dbReference type="CDD" id="cd16961">
    <property type="entry name" value="RMtype1_S_TRD-CR_like"/>
    <property type="match status" value="1"/>
</dbReference>
<evidence type="ECO:0000313" key="3">
    <source>
        <dbReference type="EMBL" id="RGS63439.1"/>
    </source>
</evidence>
<organism evidence="3 4">
    <name type="scientific">Bifidobacterium adolescentis</name>
    <dbReference type="NCBI Taxonomy" id="1680"/>
    <lineage>
        <taxon>Bacteria</taxon>
        <taxon>Bacillati</taxon>
        <taxon>Actinomycetota</taxon>
        <taxon>Actinomycetes</taxon>
        <taxon>Bifidobacteriales</taxon>
        <taxon>Bifidobacteriaceae</taxon>
        <taxon>Bifidobacterium</taxon>
    </lineage>
</organism>
<keyword evidence="1" id="KW-0680">Restriction system</keyword>
<dbReference type="Gene3D" id="3.90.220.20">
    <property type="entry name" value="DNA methylase specificity domains"/>
    <property type="match status" value="1"/>
</dbReference>
<dbReference type="InterPro" id="IPR052021">
    <property type="entry name" value="Type-I_RS_S_subunit"/>
</dbReference>
<dbReference type="EMBL" id="QRVT01000019">
    <property type="protein sequence ID" value="RGS63439.1"/>
    <property type="molecule type" value="Genomic_DNA"/>
</dbReference>
<keyword evidence="3" id="KW-0378">Hydrolase</keyword>
<name>A0A412K5A5_BIFAD</name>
<dbReference type="RefSeq" id="WP_147334635.1">
    <property type="nucleotide sequence ID" value="NZ_QRVT01000019.1"/>
</dbReference>
<gene>
    <name evidence="3" type="ORF">DWX79_09725</name>
</gene>
<dbReference type="PANTHER" id="PTHR30408">
    <property type="entry name" value="TYPE-1 RESTRICTION ENZYME ECOKI SPECIFICITY PROTEIN"/>
    <property type="match status" value="1"/>
</dbReference>
<evidence type="ECO:0000256" key="2">
    <source>
        <dbReference type="ARBA" id="ARBA00023125"/>
    </source>
</evidence>
<accession>A0A412K5A5</accession>
<dbReference type="InterPro" id="IPR044946">
    <property type="entry name" value="Restrct_endonuc_typeI_TRD_sf"/>
</dbReference>
<protein>
    <submittedName>
        <fullName evidence="3">Restriction endonuclease subunit S</fullName>
    </submittedName>
</protein>
<reference evidence="3 4" key="1">
    <citation type="submission" date="2018-08" db="EMBL/GenBank/DDBJ databases">
        <title>A genome reference for cultivated species of the human gut microbiota.</title>
        <authorList>
            <person name="Zou Y."/>
            <person name="Xue W."/>
            <person name="Luo G."/>
        </authorList>
    </citation>
    <scope>NUCLEOTIDE SEQUENCE [LARGE SCALE GENOMIC DNA]</scope>
    <source>
        <strain evidence="3 4">AF21-27</strain>
    </source>
</reference>
<dbReference type="GO" id="GO:0009307">
    <property type="term" value="P:DNA restriction-modification system"/>
    <property type="evidence" value="ECO:0007669"/>
    <property type="project" value="UniProtKB-KW"/>
</dbReference>
<dbReference type="PANTHER" id="PTHR30408:SF12">
    <property type="entry name" value="TYPE I RESTRICTION ENZYME MJAVIII SPECIFICITY SUBUNIT"/>
    <property type="match status" value="1"/>
</dbReference>